<reference evidence="1" key="1">
    <citation type="submission" date="2023-03" db="EMBL/GenBank/DDBJ databases">
        <title>Massive genome expansion in bonnet fungi (Mycena s.s.) driven by repeated elements and novel gene families across ecological guilds.</title>
        <authorList>
            <consortium name="Lawrence Berkeley National Laboratory"/>
            <person name="Harder C.B."/>
            <person name="Miyauchi S."/>
            <person name="Viragh M."/>
            <person name="Kuo A."/>
            <person name="Thoen E."/>
            <person name="Andreopoulos B."/>
            <person name="Lu D."/>
            <person name="Skrede I."/>
            <person name="Drula E."/>
            <person name="Henrissat B."/>
            <person name="Morin E."/>
            <person name="Kohler A."/>
            <person name="Barry K."/>
            <person name="LaButti K."/>
            <person name="Morin E."/>
            <person name="Salamov A."/>
            <person name="Lipzen A."/>
            <person name="Mereny Z."/>
            <person name="Hegedus B."/>
            <person name="Baldrian P."/>
            <person name="Stursova M."/>
            <person name="Weitz H."/>
            <person name="Taylor A."/>
            <person name="Grigoriev I.V."/>
            <person name="Nagy L.G."/>
            <person name="Martin F."/>
            <person name="Kauserud H."/>
        </authorList>
    </citation>
    <scope>NUCLEOTIDE SEQUENCE</scope>
    <source>
        <strain evidence="1">CBHHK002</strain>
    </source>
</reference>
<dbReference type="EMBL" id="JARIHO010000037">
    <property type="protein sequence ID" value="KAJ7330428.1"/>
    <property type="molecule type" value="Genomic_DNA"/>
</dbReference>
<protein>
    <submittedName>
        <fullName evidence="1">Uncharacterized protein</fullName>
    </submittedName>
</protein>
<accession>A0AAD6ZN54</accession>
<dbReference type="Proteomes" id="UP001218218">
    <property type="component" value="Unassembled WGS sequence"/>
</dbReference>
<sequence length="245" mass="26545">MTFPLTTITAAPLAHPSSSDPSVYQVACVKRMSFCNSFRTASALVLEGIMVLNGRGSTQGGDYTGRIRSNPKVRSGCDRTELDWRRGSGMGVLLQMLQGEQSLVLACLSEAEAETETEDEPQRLPPSLSMDAATCSACARTRRNIGEEAGSSIANAHTTERDGCRPTYCRESLDMVEGRCVVGVPWGDEDSVLHQWRDPVGWRKTEVAASEAVRYPPVIHLAIVLLTLSRGLRAAAESGKNEKTT</sequence>
<organism evidence="1 2">
    <name type="scientific">Mycena albidolilacea</name>
    <dbReference type="NCBI Taxonomy" id="1033008"/>
    <lineage>
        <taxon>Eukaryota</taxon>
        <taxon>Fungi</taxon>
        <taxon>Dikarya</taxon>
        <taxon>Basidiomycota</taxon>
        <taxon>Agaricomycotina</taxon>
        <taxon>Agaricomycetes</taxon>
        <taxon>Agaricomycetidae</taxon>
        <taxon>Agaricales</taxon>
        <taxon>Marasmiineae</taxon>
        <taxon>Mycenaceae</taxon>
        <taxon>Mycena</taxon>
    </lineage>
</organism>
<comment type="caution">
    <text evidence="1">The sequence shown here is derived from an EMBL/GenBank/DDBJ whole genome shotgun (WGS) entry which is preliminary data.</text>
</comment>
<dbReference type="AlphaFoldDB" id="A0AAD6ZN54"/>
<evidence type="ECO:0000313" key="1">
    <source>
        <dbReference type="EMBL" id="KAJ7330428.1"/>
    </source>
</evidence>
<evidence type="ECO:0000313" key="2">
    <source>
        <dbReference type="Proteomes" id="UP001218218"/>
    </source>
</evidence>
<gene>
    <name evidence="1" type="ORF">DFH08DRAFT_940337</name>
</gene>
<proteinExistence type="predicted"/>
<keyword evidence="2" id="KW-1185">Reference proteome</keyword>
<name>A0AAD6ZN54_9AGAR</name>